<accession>A0ABW5M2R2</accession>
<sequence length="144" mass="15624">MKKGLLFVFAVLVFAACKKDNDPAPADLATAIAGNYALNSFFSVTEGDSINFPTLPTTIQGTTISGTISATKRTSNFVDLLLTVKELGTLPLDSVEVRQSGNTYELYLYDLSLGTVEGNTMNFNVSDIDPDTNEPFIIRFQAKK</sequence>
<dbReference type="Proteomes" id="UP001597469">
    <property type="component" value="Unassembled WGS sequence"/>
</dbReference>
<protein>
    <recommendedName>
        <fullName evidence="3">Lipocalin-like domain-containing protein</fullName>
    </recommendedName>
</protein>
<evidence type="ECO:0000313" key="2">
    <source>
        <dbReference type="Proteomes" id="UP001597469"/>
    </source>
</evidence>
<proteinExistence type="predicted"/>
<dbReference type="PROSITE" id="PS51257">
    <property type="entry name" value="PROKAR_LIPOPROTEIN"/>
    <property type="match status" value="1"/>
</dbReference>
<gene>
    <name evidence="1" type="ORF">ACFSUS_04680</name>
</gene>
<name>A0ABW5M2R2_9BACT</name>
<dbReference type="RefSeq" id="WP_381519770.1">
    <property type="nucleotide sequence ID" value="NZ_JBHULN010000002.1"/>
</dbReference>
<reference evidence="2" key="1">
    <citation type="journal article" date="2019" name="Int. J. Syst. Evol. Microbiol.">
        <title>The Global Catalogue of Microorganisms (GCM) 10K type strain sequencing project: providing services to taxonomists for standard genome sequencing and annotation.</title>
        <authorList>
            <consortium name="The Broad Institute Genomics Platform"/>
            <consortium name="The Broad Institute Genome Sequencing Center for Infectious Disease"/>
            <person name="Wu L."/>
            <person name="Ma J."/>
        </authorList>
    </citation>
    <scope>NUCLEOTIDE SEQUENCE [LARGE SCALE GENOMIC DNA]</scope>
    <source>
        <strain evidence="2">KCTC 42805</strain>
    </source>
</reference>
<dbReference type="EMBL" id="JBHULN010000002">
    <property type="protein sequence ID" value="MFD2569917.1"/>
    <property type="molecule type" value="Genomic_DNA"/>
</dbReference>
<evidence type="ECO:0008006" key="3">
    <source>
        <dbReference type="Google" id="ProtNLM"/>
    </source>
</evidence>
<evidence type="ECO:0000313" key="1">
    <source>
        <dbReference type="EMBL" id="MFD2569917.1"/>
    </source>
</evidence>
<comment type="caution">
    <text evidence="1">The sequence shown here is derived from an EMBL/GenBank/DDBJ whole genome shotgun (WGS) entry which is preliminary data.</text>
</comment>
<organism evidence="1 2">
    <name type="scientific">Spirosoma soli</name>
    <dbReference type="NCBI Taxonomy" id="1770529"/>
    <lineage>
        <taxon>Bacteria</taxon>
        <taxon>Pseudomonadati</taxon>
        <taxon>Bacteroidota</taxon>
        <taxon>Cytophagia</taxon>
        <taxon>Cytophagales</taxon>
        <taxon>Cytophagaceae</taxon>
        <taxon>Spirosoma</taxon>
    </lineage>
</organism>
<keyword evidence="2" id="KW-1185">Reference proteome</keyword>